<dbReference type="PANTHER" id="PTHR43585">
    <property type="entry name" value="FUMIPYRROLE BIOSYNTHESIS PROTEIN C"/>
    <property type="match status" value="1"/>
</dbReference>
<dbReference type="GO" id="GO:0046872">
    <property type="term" value="F:metal ion binding"/>
    <property type="evidence" value="ECO:0007669"/>
    <property type="project" value="InterPro"/>
</dbReference>
<evidence type="ECO:0000256" key="1">
    <source>
        <dbReference type="ARBA" id="ARBA00022598"/>
    </source>
</evidence>
<name>A0AAW4WD81_9FIRM</name>
<keyword evidence="2 4" id="KW-0547">Nucleotide-binding</keyword>
<dbReference type="Proteomes" id="UP001198893">
    <property type="component" value="Unassembled WGS sequence"/>
</dbReference>
<organism evidence="6 7">
    <name type="scientific">Roseburia amylophila</name>
    <dbReference type="NCBI Taxonomy" id="2981794"/>
    <lineage>
        <taxon>Bacteria</taxon>
        <taxon>Bacillati</taxon>
        <taxon>Bacillota</taxon>
        <taxon>Clostridia</taxon>
        <taxon>Lachnospirales</taxon>
        <taxon>Lachnospiraceae</taxon>
        <taxon>Roseburia</taxon>
    </lineage>
</organism>
<dbReference type="InterPro" id="IPR011761">
    <property type="entry name" value="ATP-grasp"/>
</dbReference>
<dbReference type="GO" id="GO:0005524">
    <property type="term" value="F:ATP binding"/>
    <property type="evidence" value="ECO:0007669"/>
    <property type="project" value="UniProtKB-UniRule"/>
</dbReference>
<dbReference type="SUPFAM" id="SSF56059">
    <property type="entry name" value="Glutathione synthetase ATP-binding domain-like"/>
    <property type="match status" value="1"/>
</dbReference>
<dbReference type="Gene3D" id="3.30.470.20">
    <property type="entry name" value="ATP-grasp fold, B domain"/>
    <property type="match status" value="1"/>
</dbReference>
<dbReference type="PROSITE" id="PS50975">
    <property type="entry name" value="ATP_GRASP"/>
    <property type="match status" value="1"/>
</dbReference>
<evidence type="ECO:0000313" key="6">
    <source>
        <dbReference type="EMBL" id="MCC2241264.1"/>
    </source>
</evidence>
<keyword evidence="3 4" id="KW-0067">ATP-binding</keyword>
<sequence>MKKGIVIGASRDAIHTIKKAREKGIYVVALDGNPNAEGFKFANESIVVDISDLDKTSNEVARIKPDFTIPIPIGRYLSTMGYINDKFQLEGACYEATRLSTDKYVFHKKLNEENLRNVQLYLIDENTKLDEIKMEYPAILKPRFGSGSRDVYFLKSKDDLKEIFEQIKKMKEDFVLEQAVDGDEYGVDGAVINGKLQITLLRKKVITPLPVRQAVASFAETNMKLYDAVRIFLQKVIETLNYNNCLVNADLIINKEQIFVIEAAPRPSGHNLHNVFVPLATDIDIAEEYIKFLLGAKYNFIPTRIEKIQIRFFDFNDVYVKYIPTLVQLKNKLGDSLVEWNCSIKENEYLGKVVNGHSIMGRGFFVVKGCTEGDLIEKSDWVLSQFGVMQRGEKDKK</sequence>
<evidence type="ECO:0000256" key="2">
    <source>
        <dbReference type="ARBA" id="ARBA00022741"/>
    </source>
</evidence>
<dbReference type="InterPro" id="IPR052032">
    <property type="entry name" value="ATP-dep_AA_Ligase"/>
</dbReference>
<evidence type="ECO:0000259" key="5">
    <source>
        <dbReference type="PROSITE" id="PS50975"/>
    </source>
</evidence>
<evidence type="ECO:0000313" key="7">
    <source>
        <dbReference type="Proteomes" id="UP001198893"/>
    </source>
</evidence>
<evidence type="ECO:0000256" key="3">
    <source>
        <dbReference type="ARBA" id="ARBA00022840"/>
    </source>
</evidence>
<proteinExistence type="predicted"/>
<dbReference type="Gene3D" id="3.40.50.20">
    <property type="match status" value="1"/>
</dbReference>
<dbReference type="EMBL" id="JAJEQW010000002">
    <property type="protein sequence ID" value="MCC2241264.1"/>
    <property type="molecule type" value="Genomic_DNA"/>
</dbReference>
<keyword evidence="1" id="KW-0436">Ligase</keyword>
<dbReference type="PANTHER" id="PTHR43585:SF2">
    <property type="entry name" value="ATP-GRASP ENZYME FSQD"/>
    <property type="match status" value="1"/>
</dbReference>
<comment type="caution">
    <text evidence="6">The sequence shown here is derived from an EMBL/GenBank/DDBJ whole genome shotgun (WGS) entry which is preliminary data.</text>
</comment>
<feature type="domain" description="ATP-grasp" evidence="5">
    <location>
        <begin position="107"/>
        <end position="294"/>
    </location>
</feature>
<dbReference type="GO" id="GO:0016874">
    <property type="term" value="F:ligase activity"/>
    <property type="evidence" value="ECO:0007669"/>
    <property type="project" value="UniProtKB-KW"/>
</dbReference>
<dbReference type="RefSeq" id="WP_227709641.1">
    <property type="nucleotide sequence ID" value="NZ_JAJEQW010000002.1"/>
</dbReference>
<dbReference type="AlphaFoldDB" id="A0AAW4WD81"/>
<gene>
    <name evidence="6" type="ORF">LKD47_02945</name>
</gene>
<protein>
    <submittedName>
        <fullName evidence="6">ATP-grasp domain-containing protein</fullName>
    </submittedName>
</protein>
<accession>A0AAW4WD81</accession>
<dbReference type="Pfam" id="PF13535">
    <property type="entry name" value="ATP-grasp_4"/>
    <property type="match status" value="1"/>
</dbReference>
<reference evidence="6" key="1">
    <citation type="submission" date="2021-10" db="EMBL/GenBank/DDBJ databases">
        <title>Anaerobic single-cell dispensing facilitates the cultivation of human gut bacteria.</title>
        <authorList>
            <person name="Afrizal A."/>
        </authorList>
    </citation>
    <scope>NUCLEOTIDE SEQUENCE</scope>
    <source>
        <strain evidence="6">CLA-AA-H204</strain>
    </source>
</reference>
<evidence type="ECO:0000256" key="4">
    <source>
        <dbReference type="PROSITE-ProRule" id="PRU00409"/>
    </source>
</evidence>